<evidence type="ECO:0000313" key="2">
    <source>
        <dbReference type="Proteomes" id="UP000499080"/>
    </source>
</evidence>
<accession>A0A4Y2DNV2</accession>
<reference evidence="1 2" key="1">
    <citation type="journal article" date="2019" name="Sci. Rep.">
        <title>Orb-weaving spider Araneus ventricosus genome elucidates the spidroin gene catalogue.</title>
        <authorList>
            <person name="Kono N."/>
            <person name="Nakamura H."/>
            <person name="Ohtoshi R."/>
            <person name="Moran D.A.P."/>
            <person name="Shinohara A."/>
            <person name="Yoshida Y."/>
            <person name="Fujiwara M."/>
            <person name="Mori M."/>
            <person name="Tomita M."/>
            <person name="Arakawa K."/>
        </authorList>
    </citation>
    <scope>NUCLEOTIDE SEQUENCE [LARGE SCALE GENOMIC DNA]</scope>
</reference>
<gene>
    <name evidence="1" type="ORF">AVEN_66812_1</name>
</gene>
<comment type="caution">
    <text evidence="1">The sequence shown here is derived from an EMBL/GenBank/DDBJ whole genome shotgun (WGS) entry which is preliminary data.</text>
</comment>
<protein>
    <submittedName>
        <fullName evidence="1">Uncharacterized protein</fullName>
    </submittedName>
</protein>
<keyword evidence="2" id="KW-1185">Reference proteome</keyword>
<sequence length="103" mass="11723">MVRLRPLGWRVAGLKPDSTEDPPCMGSVARSIIPKGPNVFPLVRKFGEGASSSSDCDSKLRALSQNSLRVALKRNWAREFYFTPNRQTRKLFHIEMLKHIKLN</sequence>
<dbReference type="EMBL" id="BGPR01000404">
    <property type="protein sequence ID" value="GBM18450.1"/>
    <property type="molecule type" value="Genomic_DNA"/>
</dbReference>
<organism evidence="1 2">
    <name type="scientific">Araneus ventricosus</name>
    <name type="common">Orbweaver spider</name>
    <name type="synonym">Epeira ventricosa</name>
    <dbReference type="NCBI Taxonomy" id="182803"/>
    <lineage>
        <taxon>Eukaryota</taxon>
        <taxon>Metazoa</taxon>
        <taxon>Ecdysozoa</taxon>
        <taxon>Arthropoda</taxon>
        <taxon>Chelicerata</taxon>
        <taxon>Arachnida</taxon>
        <taxon>Araneae</taxon>
        <taxon>Araneomorphae</taxon>
        <taxon>Entelegynae</taxon>
        <taxon>Araneoidea</taxon>
        <taxon>Araneidae</taxon>
        <taxon>Araneus</taxon>
    </lineage>
</organism>
<dbReference type="AlphaFoldDB" id="A0A4Y2DNV2"/>
<evidence type="ECO:0000313" key="1">
    <source>
        <dbReference type="EMBL" id="GBM18450.1"/>
    </source>
</evidence>
<proteinExistence type="predicted"/>
<dbReference type="Proteomes" id="UP000499080">
    <property type="component" value="Unassembled WGS sequence"/>
</dbReference>
<name>A0A4Y2DNV2_ARAVE</name>